<feature type="transmembrane region" description="Helical" evidence="1">
    <location>
        <begin position="45"/>
        <end position="70"/>
    </location>
</feature>
<feature type="transmembrane region" description="Helical" evidence="1">
    <location>
        <begin position="113"/>
        <end position="132"/>
    </location>
</feature>
<dbReference type="Pfam" id="PF03707">
    <property type="entry name" value="MHYT"/>
    <property type="match status" value="3"/>
</dbReference>
<keyword evidence="1" id="KW-0812">Transmembrane</keyword>
<comment type="caution">
    <text evidence="4">The sequence shown here is derived from an EMBL/GenBank/DDBJ whole genome shotgun (WGS) entry which is preliminary data.</text>
</comment>
<feature type="compositionally biased region" description="Basic and acidic residues" evidence="2">
    <location>
        <begin position="271"/>
        <end position="283"/>
    </location>
</feature>
<keyword evidence="1" id="KW-0472">Membrane</keyword>
<evidence type="ECO:0000256" key="2">
    <source>
        <dbReference type="SAM" id="MobiDB-lite"/>
    </source>
</evidence>
<feature type="transmembrane region" description="Helical" evidence="1">
    <location>
        <begin position="184"/>
        <end position="205"/>
    </location>
</feature>
<name>A0A1J7C6C0_9ACTN</name>
<feature type="compositionally biased region" description="Low complexity" evidence="2">
    <location>
        <begin position="284"/>
        <end position="300"/>
    </location>
</feature>
<evidence type="ECO:0000259" key="3">
    <source>
        <dbReference type="PROSITE" id="PS50924"/>
    </source>
</evidence>
<dbReference type="AlphaFoldDB" id="A0A1J7C6C0"/>
<dbReference type="Proteomes" id="UP000243342">
    <property type="component" value="Unassembled WGS sequence"/>
</dbReference>
<dbReference type="EMBL" id="MLCF01000064">
    <property type="protein sequence ID" value="OIV37084.1"/>
    <property type="molecule type" value="Genomic_DNA"/>
</dbReference>
<dbReference type="STRING" id="1428644.BIV57_13050"/>
<proteinExistence type="predicted"/>
<accession>A0A1J7C6C0</accession>
<protein>
    <recommendedName>
        <fullName evidence="3">MHYT domain-containing protein</fullName>
    </recommendedName>
</protein>
<sequence length="306" mass="31674">MTRARAVGRSSVGWLSLAAVAIGGTGIWVMHFIAMLGFSISGRRIAFNLPLTLLSAVIGMVFVGLGLAIVLRGGRRVLPLATAGVLTGLGVAAMHYTGMYAMDMQAHLSYDPLLFGASVVIAVVASTAALWFTLSVHRWYTVLSATVVMGVAVTGMHYVGMYALRVKLVGDGTAAVGGISADSILLPLILGVCLVSVVLLFIIALSPGEEELEDIARHQARLAESASAYGSASAPASAYDQPAPPAAQPDQGLSAGFAHGPVAPAPTGEESVFRPRIDPDTGRATRPGRAARSGRSGRGSRVARNR</sequence>
<evidence type="ECO:0000313" key="4">
    <source>
        <dbReference type="EMBL" id="OIV37084.1"/>
    </source>
</evidence>
<evidence type="ECO:0000313" key="5">
    <source>
        <dbReference type="Proteomes" id="UP000243342"/>
    </source>
</evidence>
<feature type="transmembrane region" description="Helical" evidence="1">
    <location>
        <begin position="12"/>
        <end position="33"/>
    </location>
</feature>
<reference evidence="4 5" key="1">
    <citation type="submission" date="2016-10" db="EMBL/GenBank/DDBJ databases">
        <title>Genome sequence of Streptomyces gilvigriseus MUSC 26.</title>
        <authorList>
            <person name="Lee L.-H."/>
            <person name="Ser H.-L."/>
        </authorList>
    </citation>
    <scope>NUCLEOTIDE SEQUENCE [LARGE SCALE GENOMIC DNA]</scope>
    <source>
        <strain evidence="4 5">MUSC 26</strain>
    </source>
</reference>
<dbReference type="InterPro" id="IPR005330">
    <property type="entry name" value="MHYT_dom"/>
</dbReference>
<organism evidence="4 5">
    <name type="scientific">Mangrovactinospora gilvigrisea</name>
    <dbReference type="NCBI Taxonomy" id="1428644"/>
    <lineage>
        <taxon>Bacteria</taxon>
        <taxon>Bacillati</taxon>
        <taxon>Actinomycetota</taxon>
        <taxon>Actinomycetes</taxon>
        <taxon>Kitasatosporales</taxon>
        <taxon>Streptomycetaceae</taxon>
        <taxon>Mangrovactinospora</taxon>
    </lineage>
</organism>
<feature type="transmembrane region" description="Helical" evidence="1">
    <location>
        <begin position="77"/>
        <end position="101"/>
    </location>
</feature>
<keyword evidence="5" id="KW-1185">Reference proteome</keyword>
<keyword evidence="1" id="KW-1133">Transmembrane helix</keyword>
<dbReference type="PANTHER" id="PTHR35152:SF1">
    <property type="entry name" value="DOMAIN SIGNALLING PROTEIN, PUTATIVE (AFU_ORTHOLOGUE AFUA_5G11310)-RELATED"/>
    <property type="match status" value="1"/>
</dbReference>
<dbReference type="PROSITE" id="PS50924">
    <property type="entry name" value="MHYT"/>
    <property type="match status" value="1"/>
</dbReference>
<evidence type="ECO:0000256" key="1">
    <source>
        <dbReference type="PROSITE-ProRule" id="PRU00244"/>
    </source>
</evidence>
<feature type="transmembrane region" description="Helical" evidence="1">
    <location>
        <begin position="139"/>
        <end position="164"/>
    </location>
</feature>
<dbReference type="GO" id="GO:0016020">
    <property type="term" value="C:membrane"/>
    <property type="evidence" value="ECO:0007669"/>
    <property type="project" value="UniProtKB-UniRule"/>
</dbReference>
<feature type="domain" description="MHYT" evidence="3">
    <location>
        <begin position="1"/>
        <end position="167"/>
    </location>
</feature>
<dbReference type="PANTHER" id="PTHR35152">
    <property type="entry name" value="DOMAIN SIGNALLING PROTEIN, PUTATIVE (AFU_ORTHOLOGUE AFUA_5G11310)-RELATED"/>
    <property type="match status" value="1"/>
</dbReference>
<gene>
    <name evidence="4" type="ORF">BIV57_13050</name>
</gene>
<feature type="region of interest" description="Disordered" evidence="2">
    <location>
        <begin position="233"/>
        <end position="306"/>
    </location>
</feature>